<dbReference type="RefSeq" id="WP_175054184.1">
    <property type="nucleotide sequence ID" value="NZ_CADIKC010000014.1"/>
</dbReference>
<dbReference type="EMBL" id="CADIKC010000014">
    <property type="protein sequence ID" value="CAB3741046.1"/>
    <property type="molecule type" value="Genomic_DNA"/>
</dbReference>
<keyword evidence="3" id="KW-0804">Transcription</keyword>
<dbReference type="SUPFAM" id="SSF46689">
    <property type="entry name" value="Homeodomain-like"/>
    <property type="match status" value="1"/>
</dbReference>
<reference evidence="5 6" key="1">
    <citation type="submission" date="2020-04" db="EMBL/GenBank/DDBJ databases">
        <authorList>
            <person name="De Canck E."/>
        </authorList>
    </citation>
    <scope>NUCLEOTIDE SEQUENCE [LARGE SCALE GENOMIC DNA]</scope>
    <source>
        <strain evidence="5 6">LMG 24238</strain>
    </source>
</reference>
<evidence type="ECO:0000256" key="1">
    <source>
        <dbReference type="ARBA" id="ARBA00023015"/>
    </source>
</evidence>
<sequence length="311" mass="35024">MQETTATTTSIANVDRSELWREVVCSMIHDVEVAQMGQEAFAAQIHARRHSGIACASFWSRPHELRCGREYPGDTSEGGYLVSWQLAGNAHVTQGYMEFEQLPGTLAIIDGRRPMRVVFPHEVRRIIAKLPARTLEDRIPSLLGGHCMAFTPSGPFAKILKEYFDELSRGPTPLLSSEMELLVANIANLLKITAGQESIAACESKEFRRQAMLRFIRQNACDPHLSVESVASHLNVSRRLVQQTLREIETSFTSFITEERLQSAASKLEHAPDLPVSRVAYACGFNDVSHFNHLFKRRFGVPPSDYRRSRR</sequence>
<evidence type="ECO:0000313" key="5">
    <source>
        <dbReference type="EMBL" id="CAB3741046.1"/>
    </source>
</evidence>
<dbReference type="Pfam" id="PF12833">
    <property type="entry name" value="HTH_18"/>
    <property type="match status" value="1"/>
</dbReference>
<accession>A0A6J5CQ10</accession>
<evidence type="ECO:0000256" key="2">
    <source>
        <dbReference type="ARBA" id="ARBA00023125"/>
    </source>
</evidence>
<gene>
    <name evidence="5" type="primary">rhaS_18</name>
    <name evidence="5" type="ORF">LMG24238_06709</name>
</gene>
<dbReference type="PROSITE" id="PS01124">
    <property type="entry name" value="HTH_ARAC_FAMILY_2"/>
    <property type="match status" value="1"/>
</dbReference>
<dbReference type="Gene3D" id="1.10.10.60">
    <property type="entry name" value="Homeodomain-like"/>
    <property type="match status" value="1"/>
</dbReference>
<dbReference type="Pfam" id="PF14525">
    <property type="entry name" value="AraC_binding_2"/>
    <property type="match status" value="1"/>
</dbReference>
<dbReference type="InterPro" id="IPR020449">
    <property type="entry name" value="Tscrpt_reg_AraC-type_HTH"/>
</dbReference>
<feature type="domain" description="HTH araC/xylS-type" evidence="4">
    <location>
        <begin position="210"/>
        <end position="309"/>
    </location>
</feature>
<name>A0A6J5CQ10_9BURK</name>
<dbReference type="SMART" id="SM00342">
    <property type="entry name" value="HTH_ARAC"/>
    <property type="match status" value="1"/>
</dbReference>
<dbReference type="PROSITE" id="PS00041">
    <property type="entry name" value="HTH_ARAC_FAMILY_1"/>
    <property type="match status" value="1"/>
</dbReference>
<evidence type="ECO:0000313" key="6">
    <source>
        <dbReference type="Proteomes" id="UP000494255"/>
    </source>
</evidence>
<evidence type="ECO:0000256" key="3">
    <source>
        <dbReference type="ARBA" id="ARBA00023163"/>
    </source>
</evidence>
<keyword evidence="6" id="KW-1185">Reference proteome</keyword>
<dbReference type="InterPro" id="IPR018060">
    <property type="entry name" value="HTH_AraC"/>
</dbReference>
<dbReference type="InterPro" id="IPR050204">
    <property type="entry name" value="AraC_XylS_family_regulators"/>
</dbReference>
<organism evidence="5 6">
    <name type="scientific">Paraburkholderia sediminicola</name>
    <dbReference type="NCBI Taxonomy" id="458836"/>
    <lineage>
        <taxon>Bacteria</taxon>
        <taxon>Pseudomonadati</taxon>
        <taxon>Pseudomonadota</taxon>
        <taxon>Betaproteobacteria</taxon>
        <taxon>Burkholderiales</taxon>
        <taxon>Burkholderiaceae</taxon>
        <taxon>Paraburkholderia</taxon>
    </lineage>
</organism>
<keyword evidence="1" id="KW-0805">Transcription regulation</keyword>
<dbReference type="InterPro" id="IPR009057">
    <property type="entry name" value="Homeodomain-like_sf"/>
</dbReference>
<dbReference type="InterPro" id="IPR035418">
    <property type="entry name" value="AraC-bd_2"/>
</dbReference>
<dbReference type="GO" id="GO:0043565">
    <property type="term" value="F:sequence-specific DNA binding"/>
    <property type="evidence" value="ECO:0007669"/>
    <property type="project" value="InterPro"/>
</dbReference>
<evidence type="ECO:0000259" key="4">
    <source>
        <dbReference type="PROSITE" id="PS01124"/>
    </source>
</evidence>
<dbReference type="Proteomes" id="UP000494255">
    <property type="component" value="Unassembled WGS sequence"/>
</dbReference>
<dbReference type="AlphaFoldDB" id="A0A6J5CQ10"/>
<dbReference type="GeneID" id="97045282"/>
<dbReference type="GO" id="GO:0003700">
    <property type="term" value="F:DNA-binding transcription factor activity"/>
    <property type="evidence" value="ECO:0007669"/>
    <property type="project" value="InterPro"/>
</dbReference>
<dbReference type="InterPro" id="IPR018062">
    <property type="entry name" value="HTH_AraC-typ_CS"/>
</dbReference>
<protein>
    <submittedName>
        <fullName evidence="5">HTH-type transcriptional activator RhaS</fullName>
    </submittedName>
</protein>
<dbReference type="PANTHER" id="PTHR46796">
    <property type="entry name" value="HTH-TYPE TRANSCRIPTIONAL ACTIVATOR RHAS-RELATED"/>
    <property type="match status" value="1"/>
</dbReference>
<dbReference type="PRINTS" id="PR00032">
    <property type="entry name" value="HTHARAC"/>
</dbReference>
<keyword evidence="2" id="KW-0238">DNA-binding</keyword>
<dbReference type="PANTHER" id="PTHR46796:SF6">
    <property type="entry name" value="ARAC SUBFAMILY"/>
    <property type="match status" value="1"/>
</dbReference>
<proteinExistence type="predicted"/>